<evidence type="ECO:0000256" key="13">
    <source>
        <dbReference type="SAM" id="SignalP"/>
    </source>
</evidence>
<keyword evidence="7 13" id="KW-0732">Signal</keyword>
<keyword evidence="11 12" id="KW-0326">Glycosidase</keyword>
<dbReference type="InterPro" id="IPR017853">
    <property type="entry name" value="GH"/>
</dbReference>
<feature type="domain" description="Glycoside hydrolase family 2 immunoglobulin-like beta-sandwich" evidence="14">
    <location>
        <begin position="1015"/>
        <end position="1114"/>
    </location>
</feature>
<keyword evidence="10 12" id="KW-0458">Lysosome</keyword>
<feature type="domain" description="Glycoside hydrolase family 2 immunoglobulin-like beta-sandwich" evidence="14">
    <location>
        <begin position="209"/>
        <end position="308"/>
    </location>
</feature>
<evidence type="ECO:0000256" key="9">
    <source>
        <dbReference type="ARBA" id="ARBA00023180"/>
    </source>
</evidence>
<proteinExistence type="inferred from homology"/>
<accession>A0A8J6HLW1</accession>
<evidence type="ECO:0000313" key="18">
    <source>
        <dbReference type="Proteomes" id="UP000719412"/>
    </source>
</evidence>
<feature type="chain" id="PRO_5035236610" description="Beta-glucuronidase" evidence="13">
    <location>
        <begin position="18"/>
        <end position="1441"/>
    </location>
</feature>
<dbReference type="FunFam" id="2.60.40.10:FF:000628">
    <property type="entry name" value="Beta-glucuronidase"/>
    <property type="match status" value="2"/>
</dbReference>
<dbReference type="Pfam" id="PF02837">
    <property type="entry name" value="Glyco_hydro_2_N"/>
    <property type="match status" value="2"/>
</dbReference>
<dbReference type="Pfam" id="PF02836">
    <property type="entry name" value="Glyco_hydro_2_C"/>
    <property type="match status" value="3"/>
</dbReference>
<dbReference type="GO" id="GO:0019391">
    <property type="term" value="P:glucuronoside catabolic process"/>
    <property type="evidence" value="ECO:0007669"/>
    <property type="project" value="TreeGrafter"/>
</dbReference>
<feature type="domain" description="Glycosyl hydrolases family 2 sugar binding" evidence="16">
    <location>
        <begin position="33"/>
        <end position="207"/>
    </location>
</feature>
<evidence type="ECO:0000256" key="1">
    <source>
        <dbReference type="ARBA" id="ARBA00003025"/>
    </source>
</evidence>
<dbReference type="InterPro" id="IPR036156">
    <property type="entry name" value="Beta-gal/glucu_dom_sf"/>
</dbReference>
<gene>
    <name evidence="17" type="ORF">GEV33_006404</name>
</gene>
<reference evidence="17" key="2">
    <citation type="submission" date="2021-08" db="EMBL/GenBank/DDBJ databases">
        <authorList>
            <person name="Eriksson T."/>
        </authorList>
    </citation>
    <scope>NUCLEOTIDE SEQUENCE</scope>
    <source>
        <strain evidence="17">Stoneville</strain>
        <tissue evidence="17">Whole head</tissue>
    </source>
</reference>
<evidence type="ECO:0000256" key="12">
    <source>
        <dbReference type="RuleBase" id="RU361154"/>
    </source>
</evidence>
<dbReference type="PANTHER" id="PTHR10066:SF67">
    <property type="entry name" value="BETA-GLUCURONIDASE"/>
    <property type="match status" value="1"/>
</dbReference>
<feature type="domain" description="Glycoside hydrolase family 2 catalytic" evidence="15">
    <location>
        <begin position="315"/>
        <end position="608"/>
    </location>
</feature>
<evidence type="ECO:0000256" key="6">
    <source>
        <dbReference type="ARBA" id="ARBA00016205"/>
    </source>
</evidence>
<organism evidence="17 18">
    <name type="scientific">Tenebrio molitor</name>
    <name type="common">Yellow mealworm beetle</name>
    <dbReference type="NCBI Taxonomy" id="7067"/>
    <lineage>
        <taxon>Eukaryota</taxon>
        <taxon>Metazoa</taxon>
        <taxon>Ecdysozoa</taxon>
        <taxon>Arthropoda</taxon>
        <taxon>Hexapoda</taxon>
        <taxon>Insecta</taxon>
        <taxon>Pterygota</taxon>
        <taxon>Neoptera</taxon>
        <taxon>Endopterygota</taxon>
        <taxon>Coleoptera</taxon>
        <taxon>Polyphaga</taxon>
        <taxon>Cucujiformia</taxon>
        <taxon>Tenebrionidae</taxon>
        <taxon>Tenebrio</taxon>
    </lineage>
</organism>
<dbReference type="Proteomes" id="UP000719412">
    <property type="component" value="Unassembled WGS sequence"/>
</dbReference>
<protein>
    <recommendedName>
        <fullName evidence="6 12">Beta-glucuronidase</fullName>
        <ecNumber evidence="5 12">3.2.1.31</ecNumber>
    </recommendedName>
</protein>
<dbReference type="PROSITE" id="PS00719">
    <property type="entry name" value="GLYCOSYL_HYDROL_F2_1"/>
    <property type="match status" value="2"/>
</dbReference>
<keyword evidence="8 12" id="KW-0378">Hydrolase</keyword>
<evidence type="ECO:0000256" key="7">
    <source>
        <dbReference type="ARBA" id="ARBA00022729"/>
    </source>
</evidence>
<dbReference type="InterPro" id="IPR013783">
    <property type="entry name" value="Ig-like_fold"/>
</dbReference>
<evidence type="ECO:0000256" key="10">
    <source>
        <dbReference type="ARBA" id="ARBA00023228"/>
    </source>
</evidence>
<dbReference type="InterPro" id="IPR006102">
    <property type="entry name" value="Ig-like_GH2"/>
</dbReference>
<dbReference type="Pfam" id="PF00703">
    <property type="entry name" value="Glyco_hydro_2"/>
    <property type="match status" value="2"/>
</dbReference>
<evidence type="ECO:0000256" key="5">
    <source>
        <dbReference type="ARBA" id="ARBA00012761"/>
    </source>
</evidence>
<dbReference type="EC" id="3.2.1.31" evidence="5 12"/>
<dbReference type="FunFam" id="2.60.120.260:FF:000027">
    <property type="entry name" value="Beta-glucuronidase"/>
    <property type="match status" value="2"/>
</dbReference>
<dbReference type="InterPro" id="IPR006103">
    <property type="entry name" value="Glyco_hydro_2_cat"/>
</dbReference>
<keyword evidence="18" id="KW-1185">Reference proteome</keyword>
<evidence type="ECO:0000256" key="11">
    <source>
        <dbReference type="ARBA" id="ARBA00023295"/>
    </source>
</evidence>
<evidence type="ECO:0000313" key="17">
    <source>
        <dbReference type="EMBL" id="KAH0816386.1"/>
    </source>
</evidence>
<dbReference type="GO" id="GO:0005615">
    <property type="term" value="C:extracellular space"/>
    <property type="evidence" value="ECO:0007669"/>
    <property type="project" value="TreeGrafter"/>
</dbReference>
<dbReference type="Gene3D" id="3.20.20.80">
    <property type="entry name" value="Glycosidases"/>
    <property type="match status" value="3"/>
</dbReference>
<evidence type="ECO:0000256" key="8">
    <source>
        <dbReference type="ARBA" id="ARBA00022801"/>
    </source>
</evidence>
<reference evidence="17" key="1">
    <citation type="journal article" date="2020" name="J Insects Food Feed">
        <title>The yellow mealworm (Tenebrio molitor) genome: a resource for the emerging insects as food and feed industry.</title>
        <authorList>
            <person name="Eriksson T."/>
            <person name="Andere A."/>
            <person name="Kelstrup H."/>
            <person name="Emery V."/>
            <person name="Picard C."/>
        </authorList>
    </citation>
    <scope>NUCLEOTIDE SEQUENCE</scope>
    <source>
        <strain evidence="17">Stoneville</strain>
        <tissue evidence="17">Whole head</tissue>
    </source>
</reference>
<evidence type="ECO:0000256" key="3">
    <source>
        <dbReference type="ARBA" id="ARBA00007401"/>
    </source>
</evidence>
<dbReference type="SUPFAM" id="SSF51445">
    <property type="entry name" value="(Trans)glycosidases"/>
    <property type="match status" value="2"/>
</dbReference>
<dbReference type="GO" id="GO:0005764">
    <property type="term" value="C:lysosome"/>
    <property type="evidence" value="ECO:0007669"/>
    <property type="project" value="UniProtKB-SubCell"/>
</dbReference>
<dbReference type="EMBL" id="JABDTM020021629">
    <property type="protein sequence ID" value="KAH0816386.1"/>
    <property type="molecule type" value="Genomic_DNA"/>
</dbReference>
<dbReference type="SUPFAM" id="SSF49785">
    <property type="entry name" value="Galactose-binding domain-like"/>
    <property type="match status" value="2"/>
</dbReference>
<dbReference type="Gene3D" id="2.60.40.10">
    <property type="entry name" value="Immunoglobulins"/>
    <property type="match status" value="3"/>
</dbReference>
<dbReference type="PANTHER" id="PTHR10066">
    <property type="entry name" value="BETA-GLUCURONIDASE"/>
    <property type="match status" value="1"/>
</dbReference>
<evidence type="ECO:0000259" key="16">
    <source>
        <dbReference type="Pfam" id="PF02837"/>
    </source>
</evidence>
<dbReference type="InterPro" id="IPR023230">
    <property type="entry name" value="Glyco_hydro_2_CS"/>
</dbReference>
<dbReference type="InterPro" id="IPR006104">
    <property type="entry name" value="Glyco_hydro_2_N"/>
</dbReference>
<comment type="caution">
    <text evidence="17">The sequence shown here is derived from an EMBL/GenBank/DDBJ whole genome shotgun (WGS) entry which is preliminary data.</text>
</comment>
<dbReference type="FunFam" id="3.20.20.80:FF:000029">
    <property type="entry name" value="Beta-glucuronidase"/>
    <property type="match status" value="2"/>
</dbReference>
<evidence type="ECO:0000256" key="2">
    <source>
        <dbReference type="ARBA" id="ARBA00004371"/>
    </source>
</evidence>
<comment type="function">
    <text evidence="1 12">Plays an important role in the degradation of dermatan and keratan sulfates.</text>
</comment>
<evidence type="ECO:0000256" key="4">
    <source>
        <dbReference type="ARBA" id="ARBA00011881"/>
    </source>
</evidence>
<feature type="domain" description="Glycoside hydrolase family 2 catalytic" evidence="15">
    <location>
        <begin position="751"/>
        <end position="797"/>
    </location>
</feature>
<feature type="domain" description="Glycosyl hydrolases family 2 sugar binding" evidence="16">
    <location>
        <begin position="839"/>
        <end position="1013"/>
    </location>
</feature>
<comment type="subcellular location">
    <subcellularLocation>
        <location evidence="2">Lysosome</location>
    </subcellularLocation>
</comment>
<evidence type="ECO:0000259" key="15">
    <source>
        <dbReference type="Pfam" id="PF02836"/>
    </source>
</evidence>
<dbReference type="GO" id="GO:0030246">
    <property type="term" value="F:carbohydrate binding"/>
    <property type="evidence" value="ECO:0007669"/>
    <property type="project" value="TreeGrafter"/>
</dbReference>
<feature type="domain" description="Glycoside hydrolase family 2 catalytic" evidence="15">
    <location>
        <begin position="1121"/>
        <end position="1414"/>
    </location>
</feature>
<dbReference type="NCBIfam" id="NF007538">
    <property type="entry name" value="PRK10150.1"/>
    <property type="match status" value="2"/>
</dbReference>
<evidence type="ECO:0000259" key="14">
    <source>
        <dbReference type="Pfam" id="PF00703"/>
    </source>
</evidence>
<feature type="signal peptide" evidence="13">
    <location>
        <begin position="1"/>
        <end position="17"/>
    </location>
</feature>
<name>A0A8J6HLW1_TENMO</name>
<dbReference type="GO" id="GO:0005975">
    <property type="term" value="P:carbohydrate metabolic process"/>
    <property type="evidence" value="ECO:0007669"/>
    <property type="project" value="InterPro"/>
</dbReference>
<dbReference type="PRINTS" id="PR00132">
    <property type="entry name" value="GLHYDRLASE2"/>
</dbReference>
<comment type="catalytic activity">
    <reaction evidence="12">
        <text>a beta-D-glucuronoside + H2O = D-glucuronate + an alcohol</text>
        <dbReference type="Rhea" id="RHEA:17633"/>
        <dbReference type="ChEBI" id="CHEBI:15377"/>
        <dbReference type="ChEBI" id="CHEBI:30879"/>
        <dbReference type="ChEBI" id="CHEBI:58720"/>
        <dbReference type="ChEBI" id="CHEBI:83411"/>
        <dbReference type="EC" id="3.2.1.31"/>
    </reaction>
</comment>
<comment type="subunit">
    <text evidence="4 12">Homotetramer.</text>
</comment>
<sequence>MILLLYLALSLLSNAESAGILYPRASETRELITLDGLWNFALTNSTDPVRGHVNKWYQINFKEVDELDIQTMPVPASYNDIGSDKTLRDHVGPVWYQRNFFVSKSWEGQKVWIRFSSVCRAAEVWVNGEWVVSHDIGHLPFQAEISSVLKYGSENTITVAVDNTLLSTTVPQGSVEELLSGRIKQSYTFDFFNYAGIDRPVVLYTTPSTYIDDITVLTDVDDTNGFVNYTVAVEGSDTVTAKVSLVDKTGTEVVSDTVLSGSLFVQDANLWWPYLMDPNPGYLYSLQVQLLDSSGALVDKYSLPVGIRTISWDSKSVKINNKPIYLRGFGRHEDSDIKGKGLDLPLIIRDYNLIKWIGANAYRTSHYPYAEEIMDLADEVGIMIVDESPAVNTENYSDELLENHKKSLTELIQRDKNRPGVIMWSAANEPRTQYKEAEDYYKQIVGHIKSLDTSRPVTVVNNQSPDNEYSGQFIDVASANIYIGWYSDTGDVDVIVSKVTEVARRWNTLHNIPVMVTEYGADTQEGLHFLPSFVWSEEYQDDFLSKYFEAFDQLREEGFFIGEMIWNFADFKTAQTYIRVGGNKKGIFTRNRQPKASAHLLRKRYWSLAQTLDEADLPDDLNEYVFGGSTVRDELKPSGNPNQVKMVRSLVCWGSAVLYTTPSTYIDDITALTDVYVTAKASVVNKIGTEVVSDTVLSGTLFFQNTNFWWPYLMDPNPGYLYSLHVQLLVSSGSQLERYNLPVGIVTITWDSKKIKGKGLDLPLIVRDYNLIRWIAANAYRNSHYMYAEEIMDLADEKPSGNPNKIKMVPSLLCWGLVAFAHFTSAGILYPRASESRDLRTLDGLWSFALTNNSVNGRAEKWHQVNFKAVDDLLIQSMPVPASYNDVGSDADLRDHVGLVWYQRNFFVPKSWDGQRVWIRFSSVCRAAEVWINGEWVVSHDIGHLPFQAEISSLLSYGNENTVTVSVDNTLLNTTVPQGAVEELVSGRIKQTYTFDFFNYAGIDRPVVLYTTPSTYIDDITVLTDVDDTNGFVNYTVAVEGSDTVTAKVSLVDKTGTEVVSDTVLSGSLFVQDANLWWPYLMDSNPGYLYSLQVQLLDSSGSLVDKYSLPVGIRSITWDSKSVKINNKPIYLRGFGRHEDSDIRGKGLDLPLIVRDYNLIRWIGANAYRTSHYPYAEEIMDLADSLGIMIIDECPAVNTENYSDELLENHKKSLTELIQRDKNRPGVVIWSAANEPRTQYEAAEDYYKEVVAHIKSLDPSRPVTVVNAQAPDSDYSGQFLDIASYNMYYGWYHNPGDVDTIIPTVLNVSRRWNELHNIPVIMTEYGADTLEGLHILPAFVWSEEYQDVILSKHFEAFDQLREEGFFIGEMIWNFADFKTDQTYTRVGGNKKGIFTRSRQPKASAHLLRKRYWALAQNLDDAEVPDDLVDYIIASSTTRNEL</sequence>
<dbReference type="InterPro" id="IPR006101">
    <property type="entry name" value="Glyco_hydro_2"/>
</dbReference>
<dbReference type="InterPro" id="IPR008979">
    <property type="entry name" value="Galactose-bd-like_sf"/>
</dbReference>
<dbReference type="SUPFAM" id="SSF49303">
    <property type="entry name" value="beta-Galactosidase/glucuronidase domain"/>
    <property type="match status" value="3"/>
</dbReference>
<keyword evidence="9" id="KW-0325">Glycoprotein</keyword>
<comment type="activity regulation">
    <text evidence="12">Inhibited by L-aspartic acid.</text>
</comment>
<dbReference type="GO" id="GO:0004566">
    <property type="term" value="F:beta-glucuronidase activity"/>
    <property type="evidence" value="ECO:0007669"/>
    <property type="project" value="UniProtKB-EC"/>
</dbReference>
<comment type="similarity">
    <text evidence="3 12">Belongs to the glycosyl hydrolase 2 family.</text>
</comment>
<dbReference type="Gene3D" id="2.60.120.260">
    <property type="entry name" value="Galactose-binding domain-like"/>
    <property type="match status" value="2"/>
</dbReference>